<evidence type="ECO:0000313" key="1">
    <source>
        <dbReference type="EMBL" id="JAE02996.1"/>
    </source>
</evidence>
<dbReference type="AlphaFoldDB" id="A0A0A9EYM5"/>
<name>A0A0A9EYM5_ARUDO</name>
<sequence length="49" mass="5446">MEKLGSGCSLCHLYSFSWAITVVYYVILCWSFSIEVITAQDILGAQLVS</sequence>
<proteinExistence type="predicted"/>
<organism evidence="1">
    <name type="scientific">Arundo donax</name>
    <name type="common">Giant reed</name>
    <name type="synonym">Donax arundinaceus</name>
    <dbReference type="NCBI Taxonomy" id="35708"/>
    <lineage>
        <taxon>Eukaryota</taxon>
        <taxon>Viridiplantae</taxon>
        <taxon>Streptophyta</taxon>
        <taxon>Embryophyta</taxon>
        <taxon>Tracheophyta</taxon>
        <taxon>Spermatophyta</taxon>
        <taxon>Magnoliopsida</taxon>
        <taxon>Liliopsida</taxon>
        <taxon>Poales</taxon>
        <taxon>Poaceae</taxon>
        <taxon>PACMAD clade</taxon>
        <taxon>Arundinoideae</taxon>
        <taxon>Arundineae</taxon>
        <taxon>Arundo</taxon>
    </lineage>
</organism>
<reference evidence="1" key="1">
    <citation type="submission" date="2014-09" db="EMBL/GenBank/DDBJ databases">
        <authorList>
            <person name="Magalhaes I.L.F."/>
            <person name="Oliveira U."/>
            <person name="Santos F.R."/>
            <person name="Vidigal T.H.D.A."/>
            <person name="Brescovit A.D."/>
            <person name="Santos A.J."/>
        </authorList>
    </citation>
    <scope>NUCLEOTIDE SEQUENCE</scope>
    <source>
        <tissue evidence="1">Shoot tissue taken approximately 20 cm above the soil surface</tissue>
    </source>
</reference>
<reference evidence="1" key="2">
    <citation type="journal article" date="2015" name="Data Brief">
        <title>Shoot transcriptome of the giant reed, Arundo donax.</title>
        <authorList>
            <person name="Barrero R.A."/>
            <person name="Guerrero F.D."/>
            <person name="Moolhuijzen P."/>
            <person name="Goolsby J.A."/>
            <person name="Tidwell J."/>
            <person name="Bellgard S.E."/>
            <person name="Bellgard M.I."/>
        </authorList>
    </citation>
    <scope>NUCLEOTIDE SEQUENCE</scope>
    <source>
        <tissue evidence="1">Shoot tissue taken approximately 20 cm above the soil surface</tissue>
    </source>
</reference>
<accession>A0A0A9EYM5</accession>
<dbReference type="EMBL" id="GBRH01194900">
    <property type="protein sequence ID" value="JAE02996.1"/>
    <property type="molecule type" value="Transcribed_RNA"/>
</dbReference>
<protein>
    <submittedName>
        <fullName evidence="1">Uncharacterized protein</fullName>
    </submittedName>
</protein>